<accession>A0ABY5Y1B9</accession>
<dbReference type="Proteomes" id="UP001058120">
    <property type="component" value="Chromosome"/>
</dbReference>
<keyword evidence="3 10" id="KW-0808">Transferase</keyword>
<dbReference type="Pfam" id="PF04055">
    <property type="entry name" value="Radical_SAM"/>
    <property type="match status" value="1"/>
</dbReference>
<dbReference type="PROSITE" id="PS51918">
    <property type="entry name" value="RADICAL_SAM"/>
    <property type="match status" value="1"/>
</dbReference>
<organism evidence="10 11">
    <name type="scientific">Taurinivorans muris</name>
    <dbReference type="NCBI Taxonomy" id="2787751"/>
    <lineage>
        <taxon>Bacteria</taxon>
        <taxon>Pseudomonadati</taxon>
        <taxon>Thermodesulfobacteriota</taxon>
        <taxon>Desulfovibrionia</taxon>
        <taxon>Desulfovibrionales</taxon>
        <taxon>Desulfovibrionaceae</taxon>
        <taxon>Taurinivorans</taxon>
    </lineage>
</organism>
<dbReference type="InterPro" id="IPR007197">
    <property type="entry name" value="rSAM"/>
</dbReference>
<feature type="domain" description="MTTase N-terminal" evidence="8">
    <location>
        <begin position="2"/>
        <end position="114"/>
    </location>
</feature>
<evidence type="ECO:0000259" key="9">
    <source>
        <dbReference type="PROSITE" id="PS51918"/>
    </source>
</evidence>
<evidence type="ECO:0000256" key="2">
    <source>
        <dbReference type="ARBA" id="ARBA00022485"/>
    </source>
</evidence>
<dbReference type="InterPro" id="IPR005839">
    <property type="entry name" value="Methylthiotransferase"/>
</dbReference>
<dbReference type="SFLD" id="SFLDS00029">
    <property type="entry name" value="Radical_SAM"/>
    <property type="match status" value="1"/>
</dbReference>
<evidence type="ECO:0000256" key="3">
    <source>
        <dbReference type="ARBA" id="ARBA00022679"/>
    </source>
</evidence>
<keyword evidence="7" id="KW-0411">Iron-sulfur</keyword>
<protein>
    <submittedName>
        <fullName evidence="10">tRNA (N6-isopentenyl adenosine(37)-C2)-methylthiotransferase MiaB</fullName>
        <ecNumber evidence="10">2.8.4.3</ecNumber>
    </submittedName>
</protein>
<dbReference type="InterPro" id="IPR023404">
    <property type="entry name" value="rSAM_horseshoe"/>
</dbReference>
<dbReference type="PROSITE" id="PS51449">
    <property type="entry name" value="MTTASE_N"/>
    <property type="match status" value="1"/>
</dbReference>
<dbReference type="SFLD" id="SFLDG01082">
    <property type="entry name" value="B12-binding_domain_containing"/>
    <property type="match status" value="1"/>
</dbReference>
<evidence type="ECO:0000313" key="10">
    <source>
        <dbReference type="EMBL" id="UWX05596.1"/>
    </source>
</evidence>
<dbReference type="InterPro" id="IPR013848">
    <property type="entry name" value="Methylthiotransferase_N"/>
</dbReference>
<dbReference type="SUPFAM" id="SSF102114">
    <property type="entry name" value="Radical SAM enzymes"/>
    <property type="match status" value="1"/>
</dbReference>
<dbReference type="GO" id="GO:0035597">
    <property type="term" value="F:tRNA-2-methylthio-N(6)-dimethylallyladenosine(37) synthase activity"/>
    <property type="evidence" value="ECO:0007669"/>
    <property type="project" value="UniProtKB-EC"/>
</dbReference>
<comment type="cofactor">
    <cofactor evidence="1">
        <name>[4Fe-4S] cluster</name>
        <dbReference type="ChEBI" id="CHEBI:49883"/>
    </cofactor>
</comment>
<name>A0ABY5Y1B9_9BACT</name>
<dbReference type="SFLD" id="SFLDG01061">
    <property type="entry name" value="methylthiotransferase"/>
    <property type="match status" value="1"/>
</dbReference>
<feature type="domain" description="Radical SAM core" evidence="9">
    <location>
        <begin position="155"/>
        <end position="386"/>
    </location>
</feature>
<dbReference type="InterPro" id="IPR038135">
    <property type="entry name" value="Methylthiotransferase_N_sf"/>
</dbReference>
<dbReference type="Gene3D" id="3.80.30.20">
    <property type="entry name" value="tm_1862 like domain"/>
    <property type="match status" value="1"/>
</dbReference>
<dbReference type="InterPro" id="IPR020612">
    <property type="entry name" value="Methylthiotransferase_CS"/>
</dbReference>
<keyword evidence="11" id="KW-1185">Reference proteome</keyword>
<dbReference type="InterPro" id="IPR058240">
    <property type="entry name" value="rSAM_sf"/>
</dbReference>
<sequence>MPSFHCITYGCQMNVNDSAWVARALIKMGWKESGMETADFIFINTCSVREKPQHKVLSMLGIIRETNPKASVAVAGCVAQQMGEKLWEKNAHVRLVLGSDGIAHAPEAFEKIAKNPKLRLSYLKFTKEFPNRNPELDFFKNILVLPTGTVEESTKGNDTRAFVNIMQGCNNFCAYCIVPYTRGRQKSRPASSVLAECREWLERGICDLTLLGQNVNAYGKDNAGDTPHFVELLYEVAKLDGLKRLHIVTPHPRDFCDATVNAYKELPVLAPRLHLPLQAGSNAILEKMGRGYTNHDFMRLVDKLRSARPDIALSTDLIVGFPTETEEDFQETLRIMKEADFIASFSFIYSDRPNTRASKMQDKINPKVGLDRLNRLMELQNELGEKWLKSRVGMETDVLLEAKSAKPKYSEIKDNDIAVETIKSAESLNGDSDATSWQGHDTWGNTVNLIIPNRLNYKAGDIAPVKIVTAKKHSLLGELK</sequence>
<dbReference type="Pfam" id="PF00919">
    <property type="entry name" value="UPF0004"/>
    <property type="match status" value="1"/>
</dbReference>
<dbReference type="RefSeq" id="WP_334315181.1">
    <property type="nucleotide sequence ID" value="NZ_CP065938.1"/>
</dbReference>
<proteinExistence type="predicted"/>
<dbReference type="InterPro" id="IPR006638">
    <property type="entry name" value="Elp3/MiaA/NifB-like_rSAM"/>
</dbReference>
<dbReference type="PANTHER" id="PTHR43020:SF2">
    <property type="entry name" value="MITOCHONDRIAL TRNA METHYLTHIOTRANSFERASE CDK5RAP1"/>
    <property type="match status" value="1"/>
</dbReference>
<evidence type="ECO:0000259" key="8">
    <source>
        <dbReference type="PROSITE" id="PS51449"/>
    </source>
</evidence>
<evidence type="ECO:0000256" key="6">
    <source>
        <dbReference type="ARBA" id="ARBA00023004"/>
    </source>
</evidence>
<dbReference type="PANTHER" id="PTHR43020">
    <property type="entry name" value="CDK5 REGULATORY SUBUNIT-ASSOCIATED PROTEIN 1"/>
    <property type="match status" value="1"/>
</dbReference>
<keyword evidence="6" id="KW-0408">Iron</keyword>
<gene>
    <name evidence="10" type="primary">miaB</name>
    <name evidence="10" type="ORF">JBF11_09140</name>
</gene>
<dbReference type="SMART" id="SM00729">
    <property type="entry name" value="Elp3"/>
    <property type="match status" value="1"/>
</dbReference>
<dbReference type="EMBL" id="CP065938">
    <property type="protein sequence ID" value="UWX05596.1"/>
    <property type="molecule type" value="Genomic_DNA"/>
</dbReference>
<dbReference type="CDD" id="cd01335">
    <property type="entry name" value="Radical_SAM"/>
    <property type="match status" value="1"/>
</dbReference>
<reference evidence="10" key="1">
    <citation type="submission" date="2020-12" db="EMBL/GenBank/DDBJ databases">
        <title>Taurinivorans muris gen. nov., sp. nov., fundamental and realized metabolic niche of a ubiquitous sulfidogenic bacterium in the murine intestine.</title>
        <authorList>
            <person name="Ye H."/>
            <person name="Hanson B.T."/>
            <person name="Loy A."/>
        </authorList>
    </citation>
    <scope>NUCLEOTIDE SEQUENCE</scope>
    <source>
        <strain evidence="10">LT0009</strain>
    </source>
</reference>
<dbReference type="NCBIfam" id="TIGR00089">
    <property type="entry name" value="MiaB/RimO family radical SAM methylthiotransferase"/>
    <property type="match status" value="1"/>
</dbReference>
<keyword evidence="4" id="KW-0949">S-adenosyl-L-methionine</keyword>
<evidence type="ECO:0000256" key="1">
    <source>
        <dbReference type="ARBA" id="ARBA00001966"/>
    </source>
</evidence>
<evidence type="ECO:0000256" key="5">
    <source>
        <dbReference type="ARBA" id="ARBA00022723"/>
    </source>
</evidence>
<keyword evidence="2" id="KW-0004">4Fe-4S</keyword>
<evidence type="ECO:0000256" key="7">
    <source>
        <dbReference type="ARBA" id="ARBA00023014"/>
    </source>
</evidence>
<dbReference type="PROSITE" id="PS01278">
    <property type="entry name" value="MTTASE_RADICAL"/>
    <property type="match status" value="1"/>
</dbReference>
<dbReference type="EC" id="2.8.4.3" evidence="10"/>
<evidence type="ECO:0000313" key="11">
    <source>
        <dbReference type="Proteomes" id="UP001058120"/>
    </source>
</evidence>
<evidence type="ECO:0000256" key="4">
    <source>
        <dbReference type="ARBA" id="ARBA00022691"/>
    </source>
</evidence>
<dbReference type="NCBIfam" id="TIGR01574">
    <property type="entry name" value="miaB-methiolase"/>
    <property type="match status" value="1"/>
</dbReference>
<keyword evidence="5" id="KW-0479">Metal-binding</keyword>
<dbReference type="Gene3D" id="3.40.50.12160">
    <property type="entry name" value="Methylthiotransferase, N-terminal domain"/>
    <property type="match status" value="1"/>
</dbReference>